<name>A0ABV6DPU7_9BACL</name>
<evidence type="ECO:0000313" key="7">
    <source>
        <dbReference type="Proteomes" id="UP001589776"/>
    </source>
</evidence>
<dbReference type="Gene3D" id="1.10.287.950">
    <property type="entry name" value="Methyl-accepting chemotaxis protein"/>
    <property type="match status" value="1"/>
</dbReference>
<dbReference type="PANTHER" id="PTHR32089:SF112">
    <property type="entry name" value="LYSOZYME-LIKE PROTEIN-RELATED"/>
    <property type="match status" value="1"/>
</dbReference>
<organism evidence="6 7">
    <name type="scientific">Paenibacillus chartarius</name>
    <dbReference type="NCBI Taxonomy" id="747481"/>
    <lineage>
        <taxon>Bacteria</taxon>
        <taxon>Bacillati</taxon>
        <taxon>Bacillota</taxon>
        <taxon>Bacilli</taxon>
        <taxon>Bacillales</taxon>
        <taxon>Paenibacillaceae</taxon>
        <taxon>Paenibacillus</taxon>
    </lineage>
</organism>
<evidence type="ECO:0000313" key="6">
    <source>
        <dbReference type="EMBL" id="MFC0214593.1"/>
    </source>
</evidence>
<dbReference type="Pfam" id="PF00015">
    <property type="entry name" value="MCPsignal"/>
    <property type="match status" value="1"/>
</dbReference>
<evidence type="ECO:0000259" key="5">
    <source>
        <dbReference type="PROSITE" id="PS50111"/>
    </source>
</evidence>
<reference evidence="6 7" key="1">
    <citation type="submission" date="2024-09" db="EMBL/GenBank/DDBJ databases">
        <authorList>
            <person name="Sun Q."/>
            <person name="Mori K."/>
        </authorList>
    </citation>
    <scope>NUCLEOTIDE SEQUENCE [LARGE SCALE GENOMIC DNA]</scope>
    <source>
        <strain evidence="6 7">CCM 7759</strain>
    </source>
</reference>
<dbReference type="RefSeq" id="WP_377471983.1">
    <property type="nucleotide sequence ID" value="NZ_JBHLWN010000076.1"/>
</dbReference>
<evidence type="ECO:0000256" key="3">
    <source>
        <dbReference type="PROSITE-ProRule" id="PRU00284"/>
    </source>
</evidence>
<keyword evidence="1 3" id="KW-0807">Transducer</keyword>
<dbReference type="EMBL" id="JBHLWN010000076">
    <property type="protein sequence ID" value="MFC0214593.1"/>
    <property type="molecule type" value="Genomic_DNA"/>
</dbReference>
<comment type="similarity">
    <text evidence="2">Belongs to the methyl-accepting chemotaxis (MCP) protein family.</text>
</comment>
<dbReference type="SMART" id="SM00283">
    <property type="entry name" value="MA"/>
    <property type="match status" value="1"/>
</dbReference>
<dbReference type="PROSITE" id="PS50111">
    <property type="entry name" value="CHEMOTAXIS_TRANSDUC_2"/>
    <property type="match status" value="1"/>
</dbReference>
<dbReference type="Pfam" id="PF05227">
    <property type="entry name" value="CHASE3"/>
    <property type="match status" value="1"/>
</dbReference>
<keyword evidence="4" id="KW-1133">Transmembrane helix</keyword>
<dbReference type="SUPFAM" id="SSF58104">
    <property type="entry name" value="Methyl-accepting chemotaxis protein (MCP) signaling domain"/>
    <property type="match status" value="1"/>
</dbReference>
<keyword evidence="4" id="KW-0472">Membrane</keyword>
<protein>
    <submittedName>
        <fullName evidence="6">Methyl-accepting chemotaxis protein</fullName>
    </submittedName>
</protein>
<evidence type="ECO:0000256" key="1">
    <source>
        <dbReference type="ARBA" id="ARBA00023224"/>
    </source>
</evidence>
<dbReference type="PRINTS" id="PR00260">
    <property type="entry name" value="CHEMTRNSDUCR"/>
</dbReference>
<comment type="caution">
    <text evidence="6">The sequence shown here is derived from an EMBL/GenBank/DDBJ whole genome shotgun (WGS) entry which is preliminary data.</text>
</comment>
<accession>A0ABV6DPU7</accession>
<dbReference type="InterPro" id="IPR007891">
    <property type="entry name" value="CHASE3"/>
</dbReference>
<dbReference type="Proteomes" id="UP001589776">
    <property type="component" value="Unassembled WGS sequence"/>
</dbReference>
<keyword evidence="4" id="KW-0812">Transmembrane</keyword>
<dbReference type="InterPro" id="IPR004090">
    <property type="entry name" value="Chemotax_Me-accpt_rcpt"/>
</dbReference>
<dbReference type="InterPro" id="IPR004089">
    <property type="entry name" value="MCPsignal_dom"/>
</dbReference>
<proteinExistence type="inferred from homology"/>
<dbReference type="PANTHER" id="PTHR32089">
    <property type="entry name" value="METHYL-ACCEPTING CHEMOTAXIS PROTEIN MCPB"/>
    <property type="match status" value="1"/>
</dbReference>
<gene>
    <name evidence="6" type="ORF">ACFFK0_19400</name>
</gene>
<sequence>MNLLRNMSIRKQIAIGFIGVLILLIGISSFSLFKMIAMQKQFKNTVDVTLANQLKVQQMNSDLRQILNGMRGYLLFSDESLMTQSKDASKRVNQSIDGLMNTLETEKNKAILRDIQANVKNYMPLLDQIQVTGKTDVEKAKLIAIDGRKFINTATDLSEQMVVNLNDMSDNTVAKGEQDVQTNIVLVSIMSGIALLLGLAACIIVYVSTSGLVKKINQLTQHVFSSSQEIMASNEEIAAGSQTQARAAETSNAMVNEMTAAVQSVAENSEKASYAAEQVVDLAENGNQIIQQTITGMKDISLKIEELAVRSEKIGDIIEVIDEIADQTNLLALNAALEAARAGSAGKGFAVVADEVRKLAERSSTATKEIAGLIKAIQQNTKEAVVTAKTGDEASLRAGSAFTEIRRTIQQTASSIAEIAAACEEQASQSTEVQTNIQSMAAIIEETAAGAEQTAASTTEMVKTVQNMNDLIAKL</sequence>
<evidence type="ECO:0000256" key="4">
    <source>
        <dbReference type="SAM" id="Phobius"/>
    </source>
</evidence>
<evidence type="ECO:0000256" key="2">
    <source>
        <dbReference type="ARBA" id="ARBA00029447"/>
    </source>
</evidence>
<feature type="domain" description="Methyl-accepting transducer" evidence="5">
    <location>
        <begin position="219"/>
        <end position="455"/>
    </location>
</feature>
<feature type="transmembrane region" description="Helical" evidence="4">
    <location>
        <begin position="184"/>
        <end position="207"/>
    </location>
</feature>
<feature type="transmembrane region" description="Helical" evidence="4">
    <location>
        <begin position="12"/>
        <end position="33"/>
    </location>
</feature>
<keyword evidence="7" id="KW-1185">Reference proteome</keyword>